<protein>
    <submittedName>
        <fullName evidence="1">Uncharacterized protein</fullName>
    </submittedName>
</protein>
<evidence type="ECO:0000313" key="1">
    <source>
        <dbReference type="EMBL" id="MDV2912231.1"/>
    </source>
</evidence>
<dbReference type="AlphaFoldDB" id="A0AAW8YS03"/>
<sequence length="69" mass="8081">MDIEKSKDNLDIFIKTLTYYQRIHLVMNYNTLFFGCDNSDSYSKALDHCDDGDVKWALKWLLNMGNLKG</sequence>
<proteinExistence type="predicted"/>
<dbReference type="RefSeq" id="WP_317052554.1">
    <property type="nucleotide sequence ID" value="NZ_CP140878.1"/>
</dbReference>
<comment type="caution">
    <text evidence="1">The sequence shown here is derived from an EMBL/GenBank/DDBJ whole genome shotgun (WGS) entry which is preliminary data.</text>
</comment>
<dbReference type="EMBL" id="JAWJAX010000019">
    <property type="protein sequence ID" value="MDV2912231.1"/>
    <property type="molecule type" value="Genomic_DNA"/>
</dbReference>
<organism evidence="1 2">
    <name type="scientific">Pediococcus acidilactici</name>
    <dbReference type="NCBI Taxonomy" id="1254"/>
    <lineage>
        <taxon>Bacteria</taxon>
        <taxon>Bacillati</taxon>
        <taxon>Bacillota</taxon>
        <taxon>Bacilli</taxon>
        <taxon>Lactobacillales</taxon>
        <taxon>Lactobacillaceae</taxon>
        <taxon>Pediococcus</taxon>
        <taxon>Pediococcus acidilactici group</taxon>
    </lineage>
</organism>
<reference evidence="1" key="2">
    <citation type="submission" date="2023-10" db="EMBL/GenBank/DDBJ databases">
        <authorList>
            <person name="Khurajog B."/>
        </authorList>
    </citation>
    <scope>NUCLEOTIDE SEQUENCE</scope>
    <source>
        <strain evidence="1">BF14</strain>
    </source>
</reference>
<dbReference type="Proteomes" id="UP001280415">
    <property type="component" value="Unassembled WGS sequence"/>
</dbReference>
<accession>A0AAW8YS03</accession>
<name>A0AAW8YS03_PEDAC</name>
<gene>
    <name evidence="1" type="ORF">R0H03_10350</name>
</gene>
<evidence type="ECO:0000313" key="2">
    <source>
        <dbReference type="Proteomes" id="UP001280415"/>
    </source>
</evidence>
<reference evidence="1" key="1">
    <citation type="journal article" date="2023" name="PeerJ">
        <title>Selection and evaluation of lactic acid bacteria from chicken feces in Thailand as potential probiotics.</title>
        <authorList>
            <person name="Khurajog B."/>
            <person name="Disastra Y."/>
            <person name="Lawwyne L.D."/>
            <person name="Sirichokchatchawan W."/>
            <person name="Niyomtham W."/>
            <person name="Yindee J."/>
            <person name="Hampson D.J."/>
            <person name="Prapasarakul N."/>
        </authorList>
    </citation>
    <scope>NUCLEOTIDE SEQUENCE</scope>
    <source>
        <strain evidence="1">BF14</strain>
    </source>
</reference>